<gene>
    <name evidence="2" type="ORF">C3B54_11296</name>
</gene>
<feature type="domain" description="Methyltransferase" evidence="1">
    <location>
        <begin position="195"/>
        <end position="293"/>
    </location>
</feature>
<dbReference type="RefSeq" id="WP_104912927.1">
    <property type="nucleotide sequence ID" value="NZ_CP026923.1"/>
</dbReference>
<evidence type="ECO:0000313" key="3">
    <source>
        <dbReference type="Proteomes" id="UP000243077"/>
    </source>
</evidence>
<reference evidence="2 3" key="1">
    <citation type="submission" date="2018-02" db="EMBL/GenBank/DDBJ databases">
        <title>Complete genome of the streamlined marine actinobacterium Pontimonas salivibrio CL-TW6 adapted to coastal planktonic lifestype.</title>
        <authorList>
            <person name="Cho B.C."/>
            <person name="Hardies S.C."/>
            <person name="Jang G.I."/>
            <person name="Hwang C.Y."/>
        </authorList>
    </citation>
    <scope>NUCLEOTIDE SEQUENCE [LARGE SCALE GENOMIC DNA]</scope>
    <source>
        <strain evidence="2 3">CL-TW6</strain>
    </source>
</reference>
<dbReference type="OrthoDB" id="9786503at2"/>
<dbReference type="InterPro" id="IPR029063">
    <property type="entry name" value="SAM-dependent_MTases_sf"/>
</dbReference>
<keyword evidence="2" id="KW-0489">Methyltransferase</keyword>
<dbReference type="SUPFAM" id="SSF55961">
    <property type="entry name" value="Bet v1-like"/>
    <property type="match status" value="1"/>
</dbReference>
<proteinExistence type="predicted"/>
<organism evidence="2 3">
    <name type="scientific">Pontimonas salivibrio</name>
    <dbReference type="NCBI Taxonomy" id="1159327"/>
    <lineage>
        <taxon>Bacteria</taxon>
        <taxon>Bacillati</taxon>
        <taxon>Actinomycetota</taxon>
        <taxon>Actinomycetes</taxon>
        <taxon>Micrococcales</taxon>
        <taxon>Microbacteriaceae</taxon>
        <taxon>Pontimonas</taxon>
    </lineage>
</organism>
<dbReference type="CDD" id="cd02440">
    <property type="entry name" value="AdoMet_MTases"/>
    <property type="match status" value="1"/>
</dbReference>
<evidence type="ECO:0000313" key="2">
    <source>
        <dbReference type="EMBL" id="AVG23294.1"/>
    </source>
</evidence>
<name>A0A2L2BNR0_9MICO</name>
<sequence>MKISTHATLSCSIDSAWDALHNPAIFKAVSAPFTVFVESPGLPLPNRFAPNTDYSVSVKAGGIVPLGDQTIHLVDDVTDWSTRSVTDSGHGTSGALGALRDWNHRMSLIARPDGGTDFHDTLHVHAGALTPLLWLGLRVMWSWRALRLRRVTQGLDPAATAAWNQRYFGKSAMWSGKVNPVLEDVLSSRIAGLAIDAGAGEGGDALWLAEQGWRVIALEASSVGIYRGVKEADTHTSTSGGALDIDWRVWDLQKAWPVEPGSADAVSLQFIHTDPTARQRIWAHAVDAVAPGGTLLIVGHDPKDAEAGIPRPPADMCFTEDELCEAIPSHWSTVSTRVVSREQTIGGSAVQVHDIVLEATR</sequence>
<dbReference type="GO" id="GO:0032259">
    <property type="term" value="P:methylation"/>
    <property type="evidence" value="ECO:0007669"/>
    <property type="project" value="UniProtKB-KW"/>
</dbReference>
<keyword evidence="3" id="KW-1185">Reference proteome</keyword>
<dbReference type="GO" id="GO:0008168">
    <property type="term" value="F:methyltransferase activity"/>
    <property type="evidence" value="ECO:0007669"/>
    <property type="project" value="UniProtKB-KW"/>
</dbReference>
<dbReference type="EMBL" id="CP026923">
    <property type="protein sequence ID" value="AVG23294.1"/>
    <property type="molecule type" value="Genomic_DNA"/>
</dbReference>
<evidence type="ECO:0000259" key="1">
    <source>
        <dbReference type="Pfam" id="PF13649"/>
    </source>
</evidence>
<dbReference type="Proteomes" id="UP000243077">
    <property type="component" value="Chromosome"/>
</dbReference>
<dbReference type="SUPFAM" id="SSF53335">
    <property type="entry name" value="S-adenosyl-L-methionine-dependent methyltransferases"/>
    <property type="match status" value="1"/>
</dbReference>
<dbReference type="AlphaFoldDB" id="A0A2L2BNR0"/>
<dbReference type="Gene3D" id="3.40.50.150">
    <property type="entry name" value="Vaccinia Virus protein VP39"/>
    <property type="match status" value="1"/>
</dbReference>
<dbReference type="Pfam" id="PF13649">
    <property type="entry name" value="Methyltransf_25"/>
    <property type="match status" value="1"/>
</dbReference>
<keyword evidence="2" id="KW-0808">Transferase</keyword>
<dbReference type="InterPro" id="IPR041698">
    <property type="entry name" value="Methyltransf_25"/>
</dbReference>
<protein>
    <submittedName>
        <fullName evidence="2">Methyltransferase domain-containing protein</fullName>
    </submittedName>
</protein>
<dbReference type="KEGG" id="psai:C3B54_11296"/>
<accession>A0A2L2BNR0</accession>